<keyword evidence="3" id="KW-1185">Reference proteome</keyword>
<dbReference type="SUPFAM" id="SSF55785">
    <property type="entry name" value="PYP-like sensor domain (PAS domain)"/>
    <property type="match status" value="1"/>
</dbReference>
<dbReference type="Pfam" id="PF13426">
    <property type="entry name" value="PAS_9"/>
    <property type="match status" value="1"/>
</dbReference>
<gene>
    <name evidence="2" type="ORF">RQM59_07090</name>
</gene>
<dbReference type="NCBIfam" id="TIGR00229">
    <property type="entry name" value="sensory_box"/>
    <property type="match status" value="1"/>
</dbReference>
<name>A0ABU3LEQ6_9FLAO</name>
<evidence type="ECO:0000313" key="2">
    <source>
        <dbReference type="EMBL" id="MDT7832140.1"/>
    </source>
</evidence>
<dbReference type="Proteomes" id="UP001257277">
    <property type="component" value="Unassembled WGS sequence"/>
</dbReference>
<dbReference type="EMBL" id="JAVTTO010000002">
    <property type="protein sequence ID" value="MDT7832140.1"/>
    <property type="molecule type" value="Genomic_DNA"/>
</dbReference>
<feature type="domain" description="PAS" evidence="1">
    <location>
        <begin position="49"/>
        <end position="112"/>
    </location>
</feature>
<dbReference type="RefSeq" id="WP_349241391.1">
    <property type="nucleotide sequence ID" value="NZ_JAVTTO010000002.1"/>
</dbReference>
<dbReference type="InterPro" id="IPR000014">
    <property type="entry name" value="PAS"/>
</dbReference>
<dbReference type="PROSITE" id="PS50112">
    <property type="entry name" value="PAS"/>
    <property type="match status" value="1"/>
</dbReference>
<dbReference type="SMART" id="SM00091">
    <property type="entry name" value="PAS"/>
    <property type="match status" value="1"/>
</dbReference>
<proteinExistence type="predicted"/>
<protein>
    <submittedName>
        <fullName evidence="2">PAS domain-containing protein</fullName>
    </submittedName>
</protein>
<evidence type="ECO:0000313" key="3">
    <source>
        <dbReference type="Proteomes" id="UP001257277"/>
    </source>
</evidence>
<reference evidence="2 3" key="1">
    <citation type="submission" date="2023-09" db="EMBL/GenBank/DDBJ databases">
        <title>Novel taxa isolated from Blanes Bay.</title>
        <authorList>
            <person name="Rey-Velasco X."/>
            <person name="Lucena T."/>
        </authorList>
    </citation>
    <scope>NUCLEOTIDE SEQUENCE [LARGE SCALE GENOMIC DNA]</scope>
    <source>
        <strain evidence="2 3">S356</strain>
    </source>
</reference>
<comment type="caution">
    <text evidence="2">The sequence shown here is derived from an EMBL/GenBank/DDBJ whole genome shotgun (WGS) entry which is preliminary data.</text>
</comment>
<dbReference type="CDD" id="cd00130">
    <property type="entry name" value="PAS"/>
    <property type="match status" value="1"/>
</dbReference>
<dbReference type="Gene3D" id="3.30.450.20">
    <property type="entry name" value="PAS domain"/>
    <property type="match status" value="1"/>
</dbReference>
<sequence length="154" mass="18074">MKTTPLLSWDLSGLGYFNTLKELQKKQDLSTLKSFASKYKWENEIDQILLNNTYEALVLTDLTRNILWVNDGFTEMTGYTKNNALRNTPSFLQTKETSQESKDHIRKKLRENKPFKAIIVNKKKDNTLYKCELHIFPLTYHKTTHFLALEKQIA</sequence>
<accession>A0ABU3LEQ6</accession>
<evidence type="ECO:0000259" key="1">
    <source>
        <dbReference type="PROSITE" id="PS50112"/>
    </source>
</evidence>
<organism evidence="2 3">
    <name type="scientific">Asprobacillus argus</name>
    <dbReference type="NCBI Taxonomy" id="3076534"/>
    <lineage>
        <taxon>Bacteria</taxon>
        <taxon>Pseudomonadati</taxon>
        <taxon>Bacteroidota</taxon>
        <taxon>Flavobacteriia</taxon>
        <taxon>Flavobacteriales</taxon>
        <taxon>Flavobacteriaceae</taxon>
        <taxon>Asprobacillus</taxon>
    </lineage>
</organism>
<dbReference type="InterPro" id="IPR035965">
    <property type="entry name" value="PAS-like_dom_sf"/>
</dbReference>